<reference evidence="5 6" key="1">
    <citation type="journal article" date="2017" name="Infect. Genet. Evol.">
        <title>The new phylogeny of the genus Mycobacterium: The old and the news.</title>
        <authorList>
            <person name="Tortoli E."/>
            <person name="Fedrizzi T."/>
            <person name="Meehan C.J."/>
            <person name="Trovato A."/>
            <person name="Grottola A."/>
            <person name="Giacobazzi E."/>
            <person name="Serpini G.F."/>
            <person name="Tagliazucchi S."/>
            <person name="Fabio A."/>
            <person name="Bettua C."/>
            <person name="Bertorelli R."/>
            <person name="Frascaro F."/>
            <person name="De Sanctis V."/>
            <person name="Pecorari M."/>
            <person name="Jousson O."/>
            <person name="Segata N."/>
            <person name="Cirillo D.M."/>
        </authorList>
    </citation>
    <scope>NUCLEOTIDE SEQUENCE [LARGE SCALE GENOMIC DNA]</scope>
    <source>
        <strain evidence="5 6">CIP1034565</strain>
    </source>
</reference>
<dbReference type="InterPro" id="IPR042070">
    <property type="entry name" value="PucR_C-HTH_sf"/>
</dbReference>
<dbReference type="InterPro" id="IPR041522">
    <property type="entry name" value="CdaR_GGDEF"/>
</dbReference>
<evidence type="ECO:0000313" key="6">
    <source>
        <dbReference type="Proteomes" id="UP000230551"/>
    </source>
</evidence>
<dbReference type="PANTHER" id="PTHR33744">
    <property type="entry name" value="CARBOHYDRATE DIACID REGULATOR"/>
    <property type="match status" value="1"/>
</dbReference>
<sequence>MSITVRRLALHADLGLTLVAGRENAGRAISWAHPIELADPTPYLFGGELVMTTGLKVADSDDEQFEYVRRLSGANVAALAFSTGQSYRRVPDGIIRAADAFGLPVLSVPAPTPFIAITRAVIDEINAEQVREVRRVVTQQEILARETLRGGVPAVVAALSRLLSATAVVLDPEGRALAAAGADPDRVAALGADQIAAVANRSRGPTARVVADGDGYCLLQPLRVTEAVRGWLTVRTAGSPASTDRLLVAHAVALICIELEKPDRVLDTETRLRDAVTRTLLRTPEAVEPAVLRYFGFDPDGEVTVLALTDAGPALPAAEQARKALSDTAIPFLMCGDGDDLVVVLPAAEAACADRLRRDMTAQLQRPVGAGVSAAQPVGRLGAALTQARTAALAGGPGTLSRFGRLGTFGVLLGSRSDAELRLIAAALDPLDEALAATLAGYLEHNGHVENAAAELGVHRHTMRNRLARITETLGTDLASADTRAQLWLALRAREVLALRADC</sequence>
<keyword evidence="6" id="KW-1185">Reference proteome</keyword>
<dbReference type="Pfam" id="PF17853">
    <property type="entry name" value="GGDEF_2"/>
    <property type="match status" value="1"/>
</dbReference>
<dbReference type="RefSeq" id="WP_090587142.1">
    <property type="nucleotide sequence ID" value="NZ_CP104302.1"/>
</dbReference>
<feature type="domain" description="PucR C-terminal helix-turn-helix" evidence="3">
    <location>
        <begin position="435"/>
        <end position="493"/>
    </location>
</feature>
<comment type="caution">
    <text evidence="5">The sequence shown here is derived from an EMBL/GenBank/DDBJ whole genome shotgun (WGS) entry which is preliminary data.</text>
</comment>
<dbReference type="Gene3D" id="1.10.10.2840">
    <property type="entry name" value="PucR C-terminal helix-turn-helix domain"/>
    <property type="match status" value="1"/>
</dbReference>
<dbReference type="STRING" id="85968.GCA_900073015_01095"/>
<organism evidence="5 6">
    <name type="scientific">Mycolicibacterium brumae</name>
    <dbReference type="NCBI Taxonomy" id="85968"/>
    <lineage>
        <taxon>Bacteria</taxon>
        <taxon>Bacillati</taxon>
        <taxon>Actinomycetota</taxon>
        <taxon>Actinomycetes</taxon>
        <taxon>Mycobacteriales</taxon>
        <taxon>Mycobacteriaceae</taxon>
        <taxon>Mycolicibacterium</taxon>
    </lineage>
</organism>
<dbReference type="PANTHER" id="PTHR33744:SF1">
    <property type="entry name" value="DNA-BINDING TRANSCRIPTIONAL ACTIVATOR ADER"/>
    <property type="match status" value="1"/>
</dbReference>
<dbReference type="Proteomes" id="UP000230551">
    <property type="component" value="Unassembled WGS sequence"/>
</dbReference>
<feature type="domain" description="CdaR GGDEF-like" evidence="4">
    <location>
        <begin position="292"/>
        <end position="392"/>
    </location>
</feature>
<feature type="domain" description="Purine catabolism PurC-like" evidence="2">
    <location>
        <begin position="16"/>
        <end position="125"/>
    </location>
</feature>
<dbReference type="Pfam" id="PF07905">
    <property type="entry name" value="PucR"/>
    <property type="match status" value="1"/>
</dbReference>
<evidence type="ECO:0000259" key="3">
    <source>
        <dbReference type="Pfam" id="PF13556"/>
    </source>
</evidence>
<dbReference type="EMBL" id="PDCN02000005">
    <property type="protein sequence ID" value="PIB76279.1"/>
    <property type="molecule type" value="Genomic_DNA"/>
</dbReference>
<evidence type="ECO:0000259" key="4">
    <source>
        <dbReference type="Pfam" id="PF17853"/>
    </source>
</evidence>
<evidence type="ECO:0000256" key="1">
    <source>
        <dbReference type="ARBA" id="ARBA00006754"/>
    </source>
</evidence>
<dbReference type="Pfam" id="PF13556">
    <property type="entry name" value="HTH_30"/>
    <property type="match status" value="1"/>
</dbReference>
<protein>
    <submittedName>
        <fullName evidence="5">PucR family transcriptional regulator</fullName>
    </submittedName>
</protein>
<comment type="similarity">
    <text evidence="1">Belongs to the CdaR family.</text>
</comment>
<dbReference type="InterPro" id="IPR051448">
    <property type="entry name" value="CdaR-like_regulators"/>
</dbReference>
<gene>
    <name evidence="5" type="ORF">CQY22_006040</name>
</gene>
<dbReference type="InterPro" id="IPR012914">
    <property type="entry name" value="PucR_dom"/>
</dbReference>
<evidence type="ECO:0000259" key="2">
    <source>
        <dbReference type="Pfam" id="PF07905"/>
    </source>
</evidence>
<accession>A0A2G5PD69</accession>
<dbReference type="AlphaFoldDB" id="A0A2G5PD69"/>
<evidence type="ECO:0000313" key="5">
    <source>
        <dbReference type="EMBL" id="PIB76279.1"/>
    </source>
</evidence>
<proteinExistence type="inferred from homology"/>
<dbReference type="OrthoDB" id="8450798at2"/>
<dbReference type="InterPro" id="IPR025736">
    <property type="entry name" value="PucR_C-HTH_dom"/>
</dbReference>
<name>A0A2G5PD69_9MYCO</name>